<dbReference type="CDD" id="cd07139">
    <property type="entry name" value="ALDH_AldA-Rv0768"/>
    <property type="match status" value="1"/>
</dbReference>
<dbReference type="PANTHER" id="PTHR42804:SF1">
    <property type="entry name" value="ALDEHYDE DEHYDROGENASE-RELATED"/>
    <property type="match status" value="1"/>
</dbReference>
<dbReference type="Gene3D" id="3.40.309.10">
    <property type="entry name" value="Aldehyde Dehydrogenase, Chain A, domain 2"/>
    <property type="match status" value="1"/>
</dbReference>
<keyword evidence="7" id="KW-1185">Reference proteome</keyword>
<evidence type="ECO:0000313" key="6">
    <source>
        <dbReference type="EMBL" id="MZR11693.1"/>
    </source>
</evidence>
<evidence type="ECO:0000256" key="2">
    <source>
        <dbReference type="ARBA" id="ARBA00023002"/>
    </source>
</evidence>
<dbReference type="PROSITE" id="PS00687">
    <property type="entry name" value="ALDEHYDE_DEHYDR_GLU"/>
    <property type="match status" value="1"/>
</dbReference>
<dbReference type="InterPro" id="IPR029510">
    <property type="entry name" value="Ald_DH_CS_GLU"/>
</dbReference>
<dbReference type="RefSeq" id="WP_161349819.1">
    <property type="nucleotide sequence ID" value="NZ_WTUX01000003.1"/>
</dbReference>
<dbReference type="InterPro" id="IPR016163">
    <property type="entry name" value="Ald_DH_C"/>
</dbReference>
<dbReference type="AlphaFoldDB" id="A0A845M2G3"/>
<dbReference type="SUPFAM" id="SSF53720">
    <property type="entry name" value="ALDH-like"/>
    <property type="match status" value="1"/>
</dbReference>
<organism evidence="6 7">
    <name type="scientific">Maritimibacter harenae</name>
    <dbReference type="NCBI Taxonomy" id="2606218"/>
    <lineage>
        <taxon>Bacteria</taxon>
        <taxon>Pseudomonadati</taxon>
        <taxon>Pseudomonadota</taxon>
        <taxon>Alphaproteobacteria</taxon>
        <taxon>Rhodobacterales</taxon>
        <taxon>Roseobacteraceae</taxon>
        <taxon>Maritimibacter</taxon>
    </lineage>
</organism>
<evidence type="ECO:0000259" key="5">
    <source>
        <dbReference type="Pfam" id="PF00171"/>
    </source>
</evidence>
<dbReference type="Gene3D" id="3.40.605.10">
    <property type="entry name" value="Aldehyde Dehydrogenase, Chain A, domain 1"/>
    <property type="match status" value="1"/>
</dbReference>
<dbReference type="PANTHER" id="PTHR42804">
    <property type="entry name" value="ALDEHYDE DEHYDROGENASE"/>
    <property type="match status" value="1"/>
</dbReference>
<comment type="caution">
    <text evidence="6">The sequence shown here is derived from an EMBL/GenBank/DDBJ whole genome shotgun (WGS) entry which is preliminary data.</text>
</comment>
<proteinExistence type="inferred from homology"/>
<dbReference type="Pfam" id="PF00171">
    <property type="entry name" value="Aldedh"/>
    <property type="match status" value="1"/>
</dbReference>
<reference evidence="6 7" key="1">
    <citation type="submission" date="2019-12" db="EMBL/GenBank/DDBJ databases">
        <title>Maritimibacter sp. nov. sp. isolated from sea sand.</title>
        <authorList>
            <person name="Kim J."/>
            <person name="Jeong S.E."/>
            <person name="Jung H.S."/>
            <person name="Jeon C.O."/>
        </authorList>
    </citation>
    <scope>NUCLEOTIDE SEQUENCE [LARGE SCALE GENOMIC DNA]</scope>
    <source>
        <strain evidence="6 7">DP07</strain>
    </source>
</reference>
<comment type="similarity">
    <text evidence="1 4">Belongs to the aldehyde dehydrogenase family.</text>
</comment>
<dbReference type="FunFam" id="3.40.605.10:FF:000007">
    <property type="entry name" value="NAD/NADP-dependent betaine aldehyde dehydrogenase"/>
    <property type="match status" value="1"/>
</dbReference>
<evidence type="ECO:0000256" key="3">
    <source>
        <dbReference type="PROSITE-ProRule" id="PRU10007"/>
    </source>
</evidence>
<evidence type="ECO:0000256" key="4">
    <source>
        <dbReference type="RuleBase" id="RU003345"/>
    </source>
</evidence>
<evidence type="ECO:0000256" key="1">
    <source>
        <dbReference type="ARBA" id="ARBA00009986"/>
    </source>
</evidence>
<name>A0A845M2G3_9RHOB</name>
<accession>A0A845M2G3</accession>
<dbReference type="InterPro" id="IPR015590">
    <property type="entry name" value="Aldehyde_DH_dom"/>
</dbReference>
<evidence type="ECO:0000313" key="7">
    <source>
        <dbReference type="Proteomes" id="UP000467322"/>
    </source>
</evidence>
<dbReference type="InterPro" id="IPR016161">
    <property type="entry name" value="Ald_DH/histidinol_DH"/>
</dbReference>
<keyword evidence="2 4" id="KW-0560">Oxidoreductase</keyword>
<feature type="domain" description="Aldehyde dehydrogenase" evidence="5">
    <location>
        <begin position="21"/>
        <end position="483"/>
    </location>
</feature>
<dbReference type="GO" id="GO:0016620">
    <property type="term" value="F:oxidoreductase activity, acting on the aldehyde or oxo group of donors, NAD or NADP as acceptor"/>
    <property type="evidence" value="ECO:0007669"/>
    <property type="project" value="InterPro"/>
</dbReference>
<dbReference type="EMBL" id="WTUX01000003">
    <property type="protein sequence ID" value="MZR11693.1"/>
    <property type="molecule type" value="Genomic_DNA"/>
</dbReference>
<dbReference type="InterPro" id="IPR016162">
    <property type="entry name" value="Ald_DH_N"/>
</dbReference>
<sequence length="487" mass="51539">MNAQADISIAQPHQLYIGGVWQDAAKGGRIEVISAHSEEVVATVAEAGEADMNAAVAAARRAFDAGPWPRMTPAERAGYLTRMSEVLERRLAEIERAWVEQIGALAKEAPFVIGGGKGWFDYYAGLAETFAFEKRQPLTDGPGEAVVVREPVGVAALIAPWNNPFGIMAGKLAPALLAGCTTILKPAPETPLEAYIIAEVAEEVGLPKGVVNLVTAGRQASDYLVRHGGVDKVSFTGSVQAGKRIASVCGERLARCTLELGGKSAAIVLDDCDIDMVSKTLARVISISAGQVCATLSRAIVPAHMHDKLAEAIAAEMATIRVGHPDDPEAEMGPLAMDRQRARVEEYIALGRSEGAQILHGGARPAALERGYYIEPTLFSGVAPGMRIAQEEIFGPVLGLMTYESEEEALAIANDSPFGLYGAVFTGDSDRAYRIARGVRTGTVAHNGFRFDPALPFGGFKQSGVGREGGESGLLSFTETKSIILPV</sequence>
<gene>
    <name evidence="6" type="ORF">GQE99_01470</name>
</gene>
<dbReference type="Proteomes" id="UP000467322">
    <property type="component" value="Unassembled WGS sequence"/>
</dbReference>
<protein>
    <submittedName>
        <fullName evidence="6">Aldehyde dehydrogenase family protein</fullName>
    </submittedName>
</protein>
<feature type="active site" evidence="3">
    <location>
        <position position="259"/>
    </location>
</feature>